<comment type="caution">
    <text evidence="2">The sequence shown here is derived from an EMBL/GenBank/DDBJ whole genome shotgun (WGS) entry which is preliminary data.</text>
</comment>
<evidence type="ECO:0000313" key="3">
    <source>
        <dbReference type="Proteomes" id="UP001148786"/>
    </source>
</evidence>
<dbReference type="Pfam" id="PF12770">
    <property type="entry name" value="CHAT"/>
    <property type="match status" value="1"/>
</dbReference>
<protein>
    <recommendedName>
        <fullName evidence="1">CHAT domain-containing protein</fullName>
    </recommendedName>
</protein>
<dbReference type="InterPro" id="IPR024983">
    <property type="entry name" value="CHAT_dom"/>
</dbReference>
<keyword evidence="3" id="KW-1185">Reference proteome</keyword>
<reference evidence="2" key="1">
    <citation type="submission" date="2022-07" db="EMBL/GenBank/DDBJ databases">
        <title>Genome Sequence of Agrocybe chaxingu.</title>
        <authorList>
            <person name="Buettner E."/>
        </authorList>
    </citation>
    <scope>NUCLEOTIDE SEQUENCE</scope>
    <source>
        <strain evidence="2">MP-N11</strain>
    </source>
</reference>
<gene>
    <name evidence="2" type="ORF">NLJ89_g1464</name>
</gene>
<name>A0A9W8TF66_9AGAR</name>
<dbReference type="Gene3D" id="1.25.40.10">
    <property type="entry name" value="Tetratricopeptide repeat domain"/>
    <property type="match status" value="1"/>
</dbReference>
<dbReference type="InterPro" id="IPR011990">
    <property type="entry name" value="TPR-like_helical_dom_sf"/>
</dbReference>
<evidence type="ECO:0000259" key="1">
    <source>
        <dbReference type="Pfam" id="PF12770"/>
    </source>
</evidence>
<dbReference type="OrthoDB" id="9991317at2759"/>
<dbReference type="EMBL" id="JANKHO010000076">
    <property type="protein sequence ID" value="KAJ3515904.1"/>
    <property type="molecule type" value="Genomic_DNA"/>
</dbReference>
<evidence type="ECO:0000313" key="2">
    <source>
        <dbReference type="EMBL" id="KAJ3515904.1"/>
    </source>
</evidence>
<proteinExistence type="predicted"/>
<feature type="domain" description="CHAT" evidence="1">
    <location>
        <begin position="569"/>
        <end position="840"/>
    </location>
</feature>
<dbReference type="Proteomes" id="UP001148786">
    <property type="component" value="Unassembled WGS sequence"/>
</dbReference>
<organism evidence="2 3">
    <name type="scientific">Agrocybe chaxingu</name>
    <dbReference type="NCBI Taxonomy" id="84603"/>
    <lineage>
        <taxon>Eukaryota</taxon>
        <taxon>Fungi</taxon>
        <taxon>Dikarya</taxon>
        <taxon>Basidiomycota</taxon>
        <taxon>Agaricomycotina</taxon>
        <taxon>Agaricomycetes</taxon>
        <taxon>Agaricomycetidae</taxon>
        <taxon>Agaricales</taxon>
        <taxon>Agaricineae</taxon>
        <taxon>Strophariaceae</taxon>
        <taxon>Agrocybe</taxon>
    </lineage>
</organism>
<sequence>MSLSTTLKSASIEYVMRQLYLAGLHIITGAPEDLDNSIEYCLKAMEHSPPNNQNTGIYAAHLASALAERYQKSGRLDDLESAMKWIEVAILKFGKDHPKAPWHLHVHSTTVQVFRRVNSTDEPELLERQQQFSILYQDLFSQSRDLQHLMLALEVQQTVVDLTPGDHRYASDHFSTLAAIHSQIYEHKGGVEHREAVMKWNHAALDSANPDDPERHYYNFNLALQYYNRYTRLKDPEDLEVSLKLGNEALKLIPQDHPRIVRYHDVVAEASAERYNLLHKLPDRDKSLESFRRSVQASNGDPKLVWRVMRKWAEFAHLHKLPECIDAYGTGYRVLPELFWLGSDITSRHETLVKFEVATVTTKAIAACIEYKQLERAVEFVEQSLALTFQQLLDLQTDLSALKEKFPGYASMLETISADLQKIAITTQTQPRPGPSASRSSQWDLQRKLAMERDALLKIIRELPEFENFLLPVPLQSLRHAADRGPVVIINCSTKICDAVIMLQGGKLVHIRLRGLSVNNVARQSDKLRMALRQYGIHSRNVSSHDDIDRAGRRVVSKQVNGEAIIRDILAWIWSLIVSPVFTVLKENGIVGGRLWWCLTGPLTYLPLHAAGPPNEFIQSYTSTLGALLRARSSPPRSKEITVTAVGLSEFNKGGVSHLPKVFEEIEALRDVAGESRTSVFMNSDATLEKITDLLPQSTWLHLACHGQQGNAQDPLKSGLLLYEGRKLELETIVNTAIPNAEFVFLSACETAMGDVDLTSESLHLAGGMIFAGFKAVIGTLWSINDADGPVVARIVYSHLFQDGKEPDVSDAAEALHLAVKHLRERGVSVHRWVPFIHIGI</sequence>
<dbReference type="AlphaFoldDB" id="A0A9W8TF66"/>
<accession>A0A9W8TF66</accession>